<evidence type="ECO:0000259" key="6">
    <source>
        <dbReference type="PROSITE" id="PS50888"/>
    </source>
</evidence>
<dbReference type="EMBL" id="CP039354">
    <property type="protein sequence ID" value="QCE11783.1"/>
    <property type="molecule type" value="Genomic_DNA"/>
</dbReference>
<dbReference type="InterPro" id="IPR025610">
    <property type="entry name" value="MYC/MYB_N"/>
</dbReference>
<accession>A0A4D6ND56</accession>
<dbReference type="GO" id="GO:0003700">
    <property type="term" value="F:DNA-binding transcription factor activity"/>
    <property type="evidence" value="ECO:0007669"/>
    <property type="project" value="InterPro"/>
</dbReference>
<evidence type="ECO:0000256" key="4">
    <source>
        <dbReference type="ARBA" id="ARBA00023242"/>
    </source>
</evidence>
<dbReference type="AlphaFoldDB" id="A0A4D6ND56"/>
<name>A0A4D6ND56_VIGUN</name>
<dbReference type="GO" id="GO:0046983">
    <property type="term" value="F:protein dimerization activity"/>
    <property type="evidence" value="ECO:0007669"/>
    <property type="project" value="InterPro"/>
</dbReference>
<evidence type="ECO:0000256" key="5">
    <source>
        <dbReference type="SAM" id="MobiDB-lite"/>
    </source>
</evidence>
<keyword evidence="4" id="KW-0539">Nucleus</keyword>
<evidence type="ECO:0000256" key="1">
    <source>
        <dbReference type="ARBA" id="ARBA00004123"/>
    </source>
</evidence>
<organism evidence="7 8">
    <name type="scientific">Vigna unguiculata</name>
    <name type="common">Cowpea</name>
    <dbReference type="NCBI Taxonomy" id="3917"/>
    <lineage>
        <taxon>Eukaryota</taxon>
        <taxon>Viridiplantae</taxon>
        <taxon>Streptophyta</taxon>
        <taxon>Embryophyta</taxon>
        <taxon>Tracheophyta</taxon>
        <taxon>Spermatophyta</taxon>
        <taxon>Magnoliopsida</taxon>
        <taxon>eudicotyledons</taxon>
        <taxon>Gunneridae</taxon>
        <taxon>Pentapetalae</taxon>
        <taxon>rosids</taxon>
        <taxon>fabids</taxon>
        <taxon>Fabales</taxon>
        <taxon>Fabaceae</taxon>
        <taxon>Papilionoideae</taxon>
        <taxon>50 kb inversion clade</taxon>
        <taxon>NPAAA clade</taxon>
        <taxon>indigoferoid/millettioid clade</taxon>
        <taxon>Phaseoleae</taxon>
        <taxon>Vigna</taxon>
    </lineage>
</organism>
<keyword evidence="3" id="KW-0804">Transcription</keyword>
<comment type="subcellular location">
    <subcellularLocation>
        <location evidence="1">Nucleus</location>
    </subcellularLocation>
</comment>
<dbReference type="InterPro" id="IPR011598">
    <property type="entry name" value="bHLH_dom"/>
</dbReference>
<dbReference type="PANTHER" id="PTHR46196">
    <property type="entry name" value="TRANSCRIPTION FACTOR BHLH155-LIKE ISOFORM X1-RELATED"/>
    <property type="match status" value="1"/>
</dbReference>
<dbReference type="OrthoDB" id="778365at2759"/>
<evidence type="ECO:0000313" key="8">
    <source>
        <dbReference type="Proteomes" id="UP000501690"/>
    </source>
</evidence>
<feature type="region of interest" description="Disordered" evidence="5">
    <location>
        <begin position="496"/>
        <end position="518"/>
    </location>
</feature>
<dbReference type="PANTHER" id="PTHR46196:SF3">
    <property type="entry name" value="TRANSCRIPTION FACTOR LHW-LIKE ISOFORM X1"/>
    <property type="match status" value="1"/>
</dbReference>
<evidence type="ECO:0000256" key="2">
    <source>
        <dbReference type="ARBA" id="ARBA00023015"/>
    </source>
</evidence>
<dbReference type="Pfam" id="PF23176">
    <property type="entry name" value="bHLH_LHW"/>
    <property type="match status" value="1"/>
</dbReference>
<keyword evidence="2" id="KW-0805">Transcription regulation</keyword>
<evidence type="ECO:0000313" key="7">
    <source>
        <dbReference type="EMBL" id="QCE11783.1"/>
    </source>
</evidence>
<dbReference type="PROSITE" id="PS50888">
    <property type="entry name" value="BHLH"/>
    <property type="match status" value="1"/>
</dbReference>
<sequence length="690" mass="78180">MEATSITSLLKGFCDHTRWKYAVFWKLNHHFPMNLTWENGYQKRNEVEESMWDDVNFKSPDELYFSRGESTDYSGDYSVRLLMIEMSHRKYNLGEGVVGKVALARDHCWVSCEDILTSKFDTDLITECPDEWFLQIACGIKTIVLVPVLPLGVLQFGSFEEVAEDLEFVTTVKEKLQSIDCMEANISPLNMGTDYQDWSFSDLMHNLMNSLDESSSVTKTVWKSEVSTSTASNSANGSTGLDPTMLSFIQDDCSVSRQNLLKSLKRENVNDIGSSSIDMSTVPRHISKMETKPNHMEAEMWSWSVFEEMSNGLDSFSVKNMTEKQFGGTESGYYDAKNFNDFTFPSESELHKALGSVAYSVGDAYHTSCLITNKKESDHIKGFGFPEDLDPEYLLDAVVGNLCSAADDTSSISNSIRSLTTMPTEISGSLQPKKFSEESYTLMVDDSDVKNDLVPAVSVKRKYEFSNHFSSSFEGNGSLLIDEVPQEKEDCHMLPITGPKLSSTNKKRTKVANNQKARPRDRQLIMDRMKELRELVPDGGRCSIDNLLERTIKHMLYLRKITSQAEKLKRFANRTVGESKRQKMNGGHPGRSCAFDFESELAWPIVIEDLECTGHMLIEMICNEHGLFLEIAQVIRKLDITILKGILENRSSDSWACFIVEVPRGFHRMDVLCPLLHLLQLRRNPISYKS</sequence>
<dbReference type="Proteomes" id="UP000501690">
    <property type="component" value="Linkage Group LG10"/>
</dbReference>
<dbReference type="Gramene" id="Vigun05g114500.1.v1.2">
    <property type="protein sequence ID" value="Vigun05g114500.1.v1.2"/>
    <property type="gene ID" value="Vigun05g114500.v1.2"/>
</dbReference>
<evidence type="ECO:0000256" key="3">
    <source>
        <dbReference type="ARBA" id="ARBA00023163"/>
    </source>
</evidence>
<protein>
    <submittedName>
        <fullName evidence="7">Transcription factor MYC/MYB N-terminal</fullName>
    </submittedName>
</protein>
<dbReference type="Pfam" id="PF14215">
    <property type="entry name" value="bHLH-MYC_N"/>
    <property type="match status" value="1"/>
</dbReference>
<dbReference type="GO" id="GO:0005634">
    <property type="term" value="C:nucleus"/>
    <property type="evidence" value="ECO:0007669"/>
    <property type="project" value="UniProtKB-SubCell"/>
</dbReference>
<feature type="domain" description="BHLH" evidence="6">
    <location>
        <begin position="509"/>
        <end position="558"/>
    </location>
</feature>
<gene>
    <name evidence="7" type="ORF">DEO72_LG10g3020</name>
</gene>
<keyword evidence="8" id="KW-1185">Reference proteome</keyword>
<dbReference type="InterPro" id="IPR043561">
    <property type="entry name" value="LHW-like"/>
</dbReference>
<proteinExistence type="predicted"/>
<reference evidence="7 8" key="1">
    <citation type="submission" date="2019-04" db="EMBL/GenBank/DDBJ databases">
        <title>An improved genome assembly and genetic linkage map for asparagus bean, Vigna unguiculata ssp. sesquipedialis.</title>
        <authorList>
            <person name="Xia Q."/>
            <person name="Zhang R."/>
            <person name="Dong Y."/>
        </authorList>
    </citation>
    <scope>NUCLEOTIDE SEQUENCE [LARGE SCALE GENOMIC DNA]</scope>
    <source>
        <tissue evidence="7">Leaf</tissue>
    </source>
</reference>